<protein>
    <recommendedName>
        <fullName evidence="3">Helix-turn-helix</fullName>
    </recommendedName>
</protein>
<organism evidence="1 2">
    <name type="scientific">Undibacterium terreum</name>
    <dbReference type="NCBI Taxonomy" id="1224302"/>
    <lineage>
        <taxon>Bacteria</taxon>
        <taxon>Pseudomonadati</taxon>
        <taxon>Pseudomonadota</taxon>
        <taxon>Betaproteobacteria</taxon>
        <taxon>Burkholderiales</taxon>
        <taxon>Oxalobacteraceae</taxon>
        <taxon>Undibacterium</taxon>
    </lineage>
</organism>
<reference evidence="1" key="1">
    <citation type="journal article" date="2014" name="Int. J. Syst. Evol. Microbiol.">
        <title>Complete genome sequence of Corynebacterium casei LMG S-19264T (=DSM 44701T), isolated from a smear-ripened cheese.</title>
        <authorList>
            <consortium name="US DOE Joint Genome Institute (JGI-PGF)"/>
            <person name="Walter F."/>
            <person name="Albersmeier A."/>
            <person name="Kalinowski J."/>
            <person name="Ruckert C."/>
        </authorList>
    </citation>
    <scope>NUCLEOTIDE SEQUENCE</scope>
    <source>
        <strain evidence="1">CGMCC 1.10998</strain>
    </source>
</reference>
<comment type="caution">
    <text evidence="1">The sequence shown here is derived from an EMBL/GenBank/DDBJ whole genome shotgun (WGS) entry which is preliminary data.</text>
</comment>
<dbReference type="SUPFAM" id="SSF47413">
    <property type="entry name" value="lambda repressor-like DNA-binding domains"/>
    <property type="match status" value="1"/>
</dbReference>
<name>A0A916U9T1_9BURK</name>
<gene>
    <name evidence="1" type="ORF">GCM10011396_10750</name>
</gene>
<proteinExistence type="predicted"/>
<accession>A0A916U9T1</accession>
<dbReference type="Gene3D" id="1.10.260.40">
    <property type="entry name" value="lambda repressor-like DNA-binding domains"/>
    <property type="match status" value="1"/>
</dbReference>
<evidence type="ECO:0000313" key="2">
    <source>
        <dbReference type="Proteomes" id="UP000637423"/>
    </source>
</evidence>
<dbReference type="Proteomes" id="UP000637423">
    <property type="component" value="Unassembled WGS sequence"/>
</dbReference>
<evidence type="ECO:0008006" key="3">
    <source>
        <dbReference type="Google" id="ProtNLM"/>
    </source>
</evidence>
<dbReference type="InterPro" id="IPR001387">
    <property type="entry name" value="Cro/C1-type_HTH"/>
</dbReference>
<dbReference type="InterPro" id="IPR010982">
    <property type="entry name" value="Lambda_DNA-bd_dom_sf"/>
</dbReference>
<sequence length="76" mass="8139">MDNKNTATQQASARQLIADIKAATGLSEAQIAKRLGISQPTVNRIVNGQGDCKTSTWMAITVLHQQVCLRPAPGNH</sequence>
<dbReference type="AlphaFoldDB" id="A0A916U9T1"/>
<dbReference type="GO" id="GO:0003677">
    <property type="term" value="F:DNA binding"/>
    <property type="evidence" value="ECO:0007669"/>
    <property type="project" value="InterPro"/>
</dbReference>
<dbReference type="Pfam" id="PF13560">
    <property type="entry name" value="HTH_31"/>
    <property type="match status" value="1"/>
</dbReference>
<dbReference type="RefSeq" id="WP_188564909.1">
    <property type="nucleotide sequence ID" value="NZ_BMED01000001.1"/>
</dbReference>
<dbReference type="EMBL" id="BMED01000001">
    <property type="protein sequence ID" value="GGC65588.1"/>
    <property type="molecule type" value="Genomic_DNA"/>
</dbReference>
<reference evidence="1" key="2">
    <citation type="submission" date="2020-09" db="EMBL/GenBank/DDBJ databases">
        <authorList>
            <person name="Sun Q."/>
            <person name="Zhou Y."/>
        </authorList>
    </citation>
    <scope>NUCLEOTIDE SEQUENCE</scope>
    <source>
        <strain evidence="1">CGMCC 1.10998</strain>
    </source>
</reference>
<dbReference type="CDD" id="cd00093">
    <property type="entry name" value="HTH_XRE"/>
    <property type="match status" value="1"/>
</dbReference>
<keyword evidence="2" id="KW-1185">Reference proteome</keyword>
<evidence type="ECO:0000313" key="1">
    <source>
        <dbReference type="EMBL" id="GGC65588.1"/>
    </source>
</evidence>